<evidence type="ECO:0000256" key="1">
    <source>
        <dbReference type="ARBA" id="ARBA00001936"/>
    </source>
</evidence>
<dbReference type="PROSITE" id="PS50975">
    <property type="entry name" value="ATP_GRASP"/>
    <property type="match status" value="1"/>
</dbReference>
<reference evidence="29" key="1">
    <citation type="submission" date="2020-10" db="EMBL/GenBank/DDBJ databases">
        <authorList>
            <person name="Gilroy R."/>
        </authorList>
    </citation>
    <scope>NUCLEOTIDE SEQUENCE</scope>
    <source>
        <strain evidence="29">ChiW13-3771</strain>
    </source>
</reference>
<comment type="function">
    <text evidence="2 22">Cell wall formation.</text>
</comment>
<evidence type="ECO:0000256" key="6">
    <source>
        <dbReference type="ARBA" id="ARBA00012216"/>
    </source>
</evidence>
<dbReference type="GO" id="GO:0008716">
    <property type="term" value="F:D-alanine-D-alanine ligase activity"/>
    <property type="evidence" value="ECO:0007669"/>
    <property type="project" value="UniProtKB-UniRule"/>
</dbReference>
<dbReference type="PANTHER" id="PTHR23132">
    <property type="entry name" value="D-ALANINE--D-ALANINE LIGASE"/>
    <property type="match status" value="1"/>
</dbReference>
<evidence type="ECO:0000256" key="21">
    <source>
        <dbReference type="ARBA" id="ARBA00077154"/>
    </source>
</evidence>
<keyword evidence="12 25" id="KW-0460">Magnesium</keyword>
<dbReference type="Gene3D" id="3.30.470.20">
    <property type="entry name" value="ATP-grasp fold, B domain"/>
    <property type="match status" value="1"/>
</dbReference>
<feature type="binding site" evidence="24">
    <location>
        <begin position="181"/>
        <end position="183"/>
    </location>
    <ligand>
        <name>ATP</name>
        <dbReference type="ChEBI" id="CHEBI:30616"/>
    </ligand>
</feature>
<comment type="subcellular location">
    <subcellularLocation>
        <location evidence="3 22">Cytoplasm</location>
    </subcellularLocation>
</comment>
<dbReference type="Gene3D" id="3.40.50.20">
    <property type="match status" value="1"/>
</dbReference>
<dbReference type="InterPro" id="IPR011127">
    <property type="entry name" value="Dala_Dala_lig_N"/>
</dbReference>
<dbReference type="SUPFAM" id="SSF56059">
    <property type="entry name" value="Glutathione synthetase ATP-binding domain-like"/>
    <property type="match status" value="1"/>
</dbReference>
<feature type="binding site" evidence="25">
    <location>
        <position position="313"/>
    </location>
    <ligand>
        <name>Mg(2+)</name>
        <dbReference type="ChEBI" id="CHEBI:18420"/>
        <label>2</label>
    </ligand>
</feature>
<evidence type="ECO:0000256" key="11">
    <source>
        <dbReference type="ARBA" id="ARBA00022840"/>
    </source>
</evidence>
<evidence type="ECO:0000256" key="24">
    <source>
        <dbReference type="PIRSR" id="PIRSR039102-2"/>
    </source>
</evidence>
<evidence type="ECO:0000256" key="3">
    <source>
        <dbReference type="ARBA" id="ARBA00004496"/>
    </source>
</evidence>
<evidence type="ECO:0000256" key="20">
    <source>
        <dbReference type="ARBA" id="ARBA00076288"/>
    </source>
</evidence>
<evidence type="ECO:0000313" key="30">
    <source>
        <dbReference type="Proteomes" id="UP000824201"/>
    </source>
</evidence>
<feature type="active site" evidence="23">
    <location>
        <position position="189"/>
    </location>
</feature>
<dbReference type="FunFam" id="3.30.1490.20:FF:000007">
    <property type="entry name" value="D-alanine--D-alanine ligase"/>
    <property type="match status" value="1"/>
</dbReference>
<dbReference type="HAMAP" id="MF_00047">
    <property type="entry name" value="Dala_Dala_lig"/>
    <property type="match status" value="1"/>
</dbReference>
<dbReference type="NCBIfam" id="TIGR01205">
    <property type="entry name" value="D_ala_D_alaTIGR"/>
    <property type="match status" value="1"/>
</dbReference>
<comment type="caution">
    <text evidence="29">The sequence shown here is derived from an EMBL/GenBank/DDBJ whole genome shotgun (WGS) entry which is preliminary data.</text>
</comment>
<feature type="binding site" evidence="25">
    <location>
        <position position="299"/>
    </location>
    <ligand>
        <name>Mg(2+)</name>
        <dbReference type="ChEBI" id="CHEBI:18420"/>
        <label>1</label>
    </ligand>
</feature>
<comment type="pathway">
    <text evidence="4 22">Cell wall biogenesis; peptidoglycan biosynthesis.</text>
</comment>
<dbReference type="Pfam" id="PF01820">
    <property type="entry name" value="Dala_Dala_lig_N"/>
    <property type="match status" value="1"/>
</dbReference>
<dbReference type="GO" id="GO:0071555">
    <property type="term" value="P:cell wall organization"/>
    <property type="evidence" value="ECO:0007669"/>
    <property type="project" value="UniProtKB-KW"/>
</dbReference>
<dbReference type="GO" id="GO:0005524">
    <property type="term" value="F:ATP binding"/>
    <property type="evidence" value="ECO:0007669"/>
    <property type="project" value="UniProtKB-UniRule"/>
</dbReference>
<evidence type="ECO:0000256" key="17">
    <source>
        <dbReference type="ARBA" id="ARBA00047614"/>
    </source>
</evidence>
<feature type="active site" evidence="23">
    <location>
        <position position="16"/>
    </location>
</feature>
<keyword evidence="14 22" id="KW-0573">Peptidoglycan synthesis</keyword>
<dbReference type="Pfam" id="PF07478">
    <property type="entry name" value="Dala_Dala_lig_C"/>
    <property type="match status" value="1"/>
</dbReference>
<dbReference type="InterPro" id="IPR016185">
    <property type="entry name" value="PreATP-grasp_dom_sf"/>
</dbReference>
<keyword evidence="8 22" id="KW-0436">Ligase</keyword>
<dbReference type="GO" id="GO:0046872">
    <property type="term" value="F:metal ion binding"/>
    <property type="evidence" value="ECO:0007669"/>
    <property type="project" value="UniProtKB-KW"/>
</dbReference>
<comment type="catalytic activity">
    <reaction evidence="17 22">
        <text>2 D-alanine + ATP = D-alanyl-D-alanine + ADP + phosphate + H(+)</text>
        <dbReference type="Rhea" id="RHEA:11224"/>
        <dbReference type="ChEBI" id="CHEBI:15378"/>
        <dbReference type="ChEBI" id="CHEBI:30616"/>
        <dbReference type="ChEBI" id="CHEBI:43474"/>
        <dbReference type="ChEBI" id="CHEBI:57416"/>
        <dbReference type="ChEBI" id="CHEBI:57822"/>
        <dbReference type="ChEBI" id="CHEBI:456216"/>
        <dbReference type="EC" id="6.3.2.4"/>
    </reaction>
</comment>
<dbReference type="EC" id="6.3.2.4" evidence="6 22"/>
<comment type="similarity">
    <text evidence="5 22">Belongs to the D-alanine--D-alanine ligase family.</text>
</comment>
<feature type="coiled-coil region" evidence="27">
    <location>
        <begin position="155"/>
        <end position="213"/>
    </location>
</feature>
<dbReference type="InterPro" id="IPR000291">
    <property type="entry name" value="D-Ala_lig_Van_CS"/>
</dbReference>
<evidence type="ECO:0000256" key="5">
    <source>
        <dbReference type="ARBA" id="ARBA00010871"/>
    </source>
</evidence>
<evidence type="ECO:0000256" key="22">
    <source>
        <dbReference type="HAMAP-Rule" id="MF_00047"/>
    </source>
</evidence>
<evidence type="ECO:0000256" key="7">
    <source>
        <dbReference type="ARBA" id="ARBA00022490"/>
    </source>
</evidence>
<name>A0A9D1ECY0_9FIRM</name>
<dbReference type="PROSITE" id="PS00844">
    <property type="entry name" value="DALA_DALA_LIGASE_2"/>
    <property type="match status" value="1"/>
</dbReference>
<protein>
    <recommendedName>
        <fullName evidence="19 22">D-alanine--D-alanine ligase</fullName>
        <ecNumber evidence="6 22">6.3.2.4</ecNumber>
    </recommendedName>
    <alternativeName>
        <fullName evidence="21 22">D-Ala-D-Ala ligase</fullName>
    </alternativeName>
    <alternativeName>
        <fullName evidence="20 22">D-alanylalanine synthetase</fullName>
    </alternativeName>
</protein>
<evidence type="ECO:0000256" key="15">
    <source>
        <dbReference type="ARBA" id="ARBA00023211"/>
    </source>
</evidence>
<sequence length="352" mass="39195">MEKKVVAVLFGGQSSEHEVSCMSAINVIDCINQDRYDLFLIGIKKSGQWVYINSVEEIRNDTWRESKTGVLISPDATKKCAYLFLEDGSVKEQKLDVIFPVLHGLYGEDGTVQGLFELAQIPYVGCGVLASAVSMDKLYTKIIVDTLGIRQANYVGIHREELKQMKETVAKVESKLPYPVFVKPSCAGSSKGVNKAENRAELEKALVEAAKHDSKILVEETIIGREIECAVLAEETVNVSGVGEILAAAEFYDYDAKYNNAESKTDVKPKLEDGVEEEIRQDAARIFRAVNGKGLARVDFFLDKDGVVFNEINTLPGFTAISMYPMLWEEKGISKRELVQRLIDTAFMRKDD</sequence>
<dbReference type="GO" id="GO:0009252">
    <property type="term" value="P:peptidoglycan biosynthetic process"/>
    <property type="evidence" value="ECO:0007669"/>
    <property type="project" value="UniProtKB-UniRule"/>
</dbReference>
<comment type="cofactor">
    <cofactor evidence="25">
        <name>Mg(2+)</name>
        <dbReference type="ChEBI" id="CHEBI:18420"/>
    </cofactor>
    <cofactor evidence="25">
        <name>Mn(2+)</name>
        <dbReference type="ChEBI" id="CHEBI:29035"/>
    </cofactor>
    <text evidence="25">Binds 2 magnesium or manganese ions per subunit.</text>
</comment>
<evidence type="ECO:0000256" key="13">
    <source>
        <dbReference type="ARBA" id="ARBA00022960"/>
    </source>
</evidence>
<evidence type="ECO:0000256" key="4">
    <source>
        <dbReference type="ARBA" id="ARBA00004752"/>
    </source>
</evidence>
<dbReference type="SUPFAM" id="SSF52440">
    <property type="entry name" value="PreATP-grasp domain"/>
    <property type="match status" value="1"/>
</dbReference>
<reference evidence="29" key="2">
    <citation type="journal article" date="2021" name="PeerJ">
        <title>Extensive microbial diversity within the chicken gut microbiome revealed by metagenomics and culture.</title>
        <authorList>
            <person name="Gilroy R."/>
            <person name="Ravi A."/>
            <person name="Getino M."/>
            <person name="Pursley I."/>
            <person name="Horton D.L."/>
            <person name="Alikhan N.F."/>
            <person name="Baker D."/>
            <person name="Gharbi K."/>
            <person name="Hall N."/>
            <person name="Watson M."/>
            <person name="Adriaenssens E.M."/>
            <person name="Foster-Nyarko E."/>
            <person name="Jarju S."/>
            <person name="Secka A."/>
            <person name="Antonio M."/>
            <person name="Oren A."/>
            <person name="Chaudhuri R.R."/>
            <person name="La Ragione R."/>
            <person name="Hildebrand F."/>
            <person name="Pallen M.J."/>
        </authorList>
    </citation>
    <scope>NUCLEOTIDE SEQUENCE</scope>
    <source>
        <strain evidence="29">ChiW13-3771</strain>
    </source>
</reference>
<feature type="binding site" evidence="24">
    <location>
        <begin position="310"/>
        <end position="311"/>
    </location>
    <ligand>
        <name>ATP</name>
        <dbReference type="ChEBI" id="CHEBI:30616"/>
    </ligand>
</feature>
<organism evidence="29 30">
    <name type="scientific">Candidatus Fimimorpha faecalis</name>
    <dbReference type="NCBI Taxonomy" id="2840824"/>
    <lineage>
        <taxon>Bacteria</taxon>
        <taxon>Bacillati</taxon>
        <taxon>Bacillota</taxon>
        <taxon>Clostridia</taxon>
        <taxon>Eubacteriales</taxon>
        <taxon>Candidatus Fimimorpha</taxon>
    </lineage>
</organism>
<feature type="domain" description="ATP-grasp" evidence="28">
    <location>
        <begin position="141"/>
        <end position="344"/>
    </location>
</feature>
<proteinExistence type="inferred from homology"/>
<evidence type="ECO:0000256" key="25">
    <source>
        <dbReference type="PIRSR" id="PIRSR039102-3"/>
    </source>
</evidence>
<keyword evidence="7 22" id="KW-0963">Cytoplasm</keyword>
<dbReference type="GO" id="GO:0005829">
    <property type="term" value="C:cytosol"/>
    <property type="evidence" value="ECO:0007669"/>
    <property type="project" value="TreeGrafter"/>
</dbReference>
<gene>
    <name evidence="22" type="primary">ddl</name>
    <name evidence="29" type="ORF">IAC96_02965</name>
</gene>
<feature type="binding site" evidence="25">
    <location>
        <position position="311"/>
    </location>
    <ligand>
        <name>Mg(2+)</name>
        <dbReference type="ChEBI" id="CHEBI:18420"/>
        <label>2</label>
    </ligand>
</feature>
<keyword evidence="15 25" id="KW-0464">Manganese</keyword>
<keyword evidence="10 24" id="KW-0547">Nucleotide-binding</keyword>
<keyword evidence="9 25" id="KW-0479">Metal-binding</keyword>
<accession>A0A9D1ECY0</accession>
<evidence type="ECO:0000259" key="28">
    <source>
        <dbReference type="PROSITE" id="PS50975"/>
    </source>
</evidence>
<keyword evidence="27" id="KW-0175">Coiled coil</keyword>
<dbReference type="InterPro" id="IPR011761">
    <property type="entry name" value="ATP-grasp"/>
</dbReference>
<dbReference type="EMBL" id="DVHN01000034">
    <property type="protein sequence ID" value="HIR87890.1"/>
    <property type="molecule type" value="Genomic_DNA"/>
</dbReference>
<evidence type="ECO:0000256" key="23">
    <source>
        <dbReference type="PIRSR" id="PIRSR039102-1"/>
    </source>
</evidence>
<dbReference type="NCBIfam" id="NF002378">
    <property type="entry name" value="PRK01372.1"/>
    <property type="match status" value="1"/>
</dbReference>
<dbReference type="PIRSF" id="PIRSF039102">
    <property type="entry name" value="Ddl/VanB"/>
    <property type="match status" value="1"/>
</dbReference>
<dbReference type="InterPro" id="IPR011095">
    <property type="entry name" value="Dala_Dala_lig_C"/>
</dbReference>
<feature type="binding site" evidence="25">
    <location>
        <position position="311"/>
    </location>
    <ligand>
        <name>Mg(2+)</name>
        <dbReference type="ChEBI" id="CHEBI:18420"/>
        <label>1</label>
    </ligand>
</feature>
<dbReference type="InterPro" id="IPR005905">
    <property type="entry name" value="D_ala_D_ala"/>
</dbReference>
<evidence type="ECO:0000313" key="29">
    <source>
        <dbReference type="EMBL" id="HIR87890.1"/>
    </source>
</evidence>
<keyword evidence="16 22" id="KW-0961">Cell wall biogenesis/degradation</keyword>
<dbReference type="PANTHER" id="PTHR23132:SF25">
    <property type="entry name" value="D-ALANINE--D-ALANINE LIGASE A"/>
    <property type="match status" value="1"/>
</dbReference>
<feature type="binding site" evidence="24">
    <location>
        <begin position="189"/>
        <end position="190"/>
    </location>
    <ligand>
        <name>ATP</name>
        <dbReference type="ChEBI" id="CHEBI:30616"/>
    </ligand>
</feature>
<evidence type="ECO:0000256" key="12">
    <source>
        <dbReference type="ARBA" id="ARBA00022842"/>
    </source>
</evidence>
<feature type="binding site" evidence="24">
    <location>
        <begin position="219"/>
        <end position="226"/>
    </location>
    <ligand>
        <name>ATP</name>
        <dbReference type="ChEBI" id="CHEBI:30616"/>
    </ligand>
</feature>
<keyword evidence="11 26" id="KW-0067">ATP-binding</keyword>
<dbReference type="AlphaFoldDB" id="A0A9D1ECY0"/>
<comment type="pathway">
    <text evidence="18">Glycan biosynthesis.</text>
</comment>
<comment type="cofactor">
    <cofactor evidence="1">
        <name>Mn(2+)</name>
        <dbReference type="ChEBI" id="CHEBI:29035"/>
    </cofactor>
</comment>
<evidence type="ECO:0000256" key="18">
    <source>
        <dbReference type="ARBA" id="ARBA00060592"/>
    </source>
</evidence>
<dbReference type="GO" id="GO:0008360">
    <property type="term" value="P:regulation of cell shape"/>
    <property type="evidence" value="ECO:0007669"/>
    <property type="project" value="UniProtKB-KW"/>
</dbReference>
<evidence type="ECO:0000256" key="27">
    <source>
        <dbReference type="SAM" id="Coils"/>
    </source>
</evidence>
<dbReference type="Proteomes" id="UP000824201">
    <property type="component" value="Unassembled WGS sequence"/>
</dbReference>
<dbReference type="FunFam" id="3.30.470.20:FF:000008">
    <property type="entry name" value="D-alanine--D-alanine ligase"/>
    <property type="match status" value="1"/>
</dbReference>
<evidence type="ECO:0000256" key="19">
    <source>
        <dbReference type="ARBA" id="ARBA00068427"/>
    </source>
</evidence>
<keyword evidence="13 22" id="KW-0133">Cell shape</keyword>
<evidence type="ECO:0000256" key="14">
    <source>
        <dbReference type="ARBA" id="ARBA00022984"/>
    </source>
</evidence>
<feature type="binding site" evidence="24">
    <location>
        <position position="137"/>
    </location>
    <ligand>
        <name>ATP</name>
        <dbReference type="ChEBI" id="CHEBI:30616"/>
    </ligand>
</feature>
<evidence type="ECO:0000256" key="10">
    <source>
        <dbReference type="ARBA" id="ARBA00022741"/>
    </source>
</evidence>
<dbReference type="NCBIfam" id="NF002528">
    <property type="entry name" value="PRK01966.1-4"/>
    <property type="match status" value="1"/>
</dbReference>
<dbReference type="InterPro" id="IPR013815">
    <property type="entry name" value="ATP_grasp_subdomain_1"/>
</dbReference>
<evidence type="ECO:0000256" key="9">
    <source>
        <dbReference type="ARBA" id="ARBA00022723"/>
    </source>
</evidence>
<dbReference type="PROSITE" id="PS00843">
    <property type="entry name" value="DALA_DALA_LIGASE_1"/>
    <property type="match status" value="1"/>
</dbReference>
<evidence type="ECO:0000256" key="26">
    <source>
        <dbReference type="PROSITE-ProRule" id="PRU00409"/>
    </source>
</evidence>
<dbReference type="Gene3D" id="3.30.1490.20">
    <property type="entry name" value="ATP-grasp fold, A domain"/>
    <property type="match status" value="1"/>
</dbReference>
<feature type="active site" evidence="23">
    <location>
        <position position="322"/>
    </location>
</feature>
<evidence type="ECO:0000256" key="16">
    <source>
        <dbReference type="ARBA" id="ARBA00023316"/>
    </source>
</evidence>
<evidence type="ECO:0000256" key="8">
    <source>
        <dbReference type="ARBA" id="ARBA00022598"/>
    </source>
</evidence>
<evidence type="ECO:0000256" key="2">
    <source>
        <dbReference type="ARBA" id="ARBA00003921"/>
    </source>
</evidence>